<protein>
    <submittedName>
        <fullName evidence="3">ORF3</fullName>
    </submittedName>
</protein>
<evidence type="ECO:0000256" key="1">
    <source>
        <dbReference type="SAM" id="MobiDB-lite"/>
    </source>
</evidence>
<feature type="compositionally biased region" description="Basic residues" evidence="1">
    <location>
        <begin position="140"/>
        <end position="159"/>
    </location>
</feature>
<dbReference type="EMBL" id="GU570204">
    <property type="protein sequence ID" value="ADM33756.1"/>
    <property type="molecule type" value="Genomic_DNA"/>
</dbReference>
<evidence type="ECO:0000313" key="3">
    <source>
        <dbReference type="EMBL" id="ADM33756.1"/>
    </source>
</evidence>
<sequence>MEERWLTVAYCAHGLFCDCKDPKKHLEKCLTDAIADAEEGRQEDGGTGGGDATFDIGIDALLAAAAQRNSSGEDMAQKDLKQPSETPAPYPAPSNPGTASTAGYKTPPRYKTPSSTPGTMTVMGLLEKILSKDFSNSPQRQRRRRRRTHSLDKKQRKSHYQTPTKRALSQARAVDPLKKKRRRDESTTSQASDDSSSTSSGWQRG</sequence>
<evidence type="ECO:0000259" key="2">
    <source>
        <dbReference type="Pfam" id="PF02957"/>
    </source>
</evidence>
<accession>E0Y3Z8</accession>
<dbReference type="Pfam" id="PF02957">
    <property type="entry name" value="TT_ORF2-like"/>
    <property type="match status" value="1"/>
</dbReference>
<evidence type="ECO:0000313" key="4">
    <source>
        <dbReference type="Proteomes" id="UP000129877"/>
    </source>
</evidence>
<organism evidence="3 4">
    <name type="scientific">Torque teno sus virus 1b</name>
    <dbReference type="NCBI Taxonomy" id="687387"/>
    <lineage>
        <taxon>Viruses</taxon>
        <taxon>Monodnaviria</taxon>
        <taxon>Shotokuvirae</taxon>
        <taxon>Commensaviricota</taxon>
        <taxon>Cardeaviricetes</taxon>
        <taxon>Sanitavirales</taxon>
        <taxon>Anelloviridae</taxon>
        <taxon>Iotatorquevirus</taxon>
        <taxon>Iotatorquevirus suida1a</taxon>
    </lineage>
</organism>
<proteinExistence type="predicted"/>
<dbReference type="Proteomes" id="UP000129877">
    <property type="component" value="Genome"/>
</dbReference>
<reference evidence="3 4" key="1">
    <citation type="journal article" date="2011" name="Vet. Microbiol.">
        <title>Genetic variability and phylogeny of Torque teno sus virus 1 (TTSuV1) and 2 (TTSuV2) based on complete genomes.</title>
        <authorList>
            <person name="Cortey M."/>
            <person name="Macera L."/>
            <person name="Segales J."/>
            <person name="Kekarainen T."/>
        </authorList>
    </citation>
    <scope>NUCLEOTIDE SEQUENCE [LARGE SCALE GENOMIC DNA]</scope>
    <source>
        <strain evidence="3">TTV2_G31</strain>
    </source>
</reference>
<name>E0Y3Z8_9VIRU</name>
<feature type="compositionally biased region" description="Low complexity" evidence="1">
    <location>
        <begin position="187"/>
        <end position="205"/>
    </location>
</feature>
<dbReference type="InterPro" id="IPR004118">
    <property type="entry name" value="HEV_TT_vir_Orf2/Gyrovir_Vp2_N"/>
</dbReference>
<feature type="domain" description="Hepatitis TT virus Orf2/Gyrovirus Vp2 N-terminal" evidence="2">
    <location>
        <begin position="2"/>
        <end position="44"/>
    </location>
</feature>
<feature type="region of interest" description="Disordered" evidence="1">
    <location>
        <begin position="65"/>
        <end position="205"/>
    </location>
</feature>